<feature type="region of interest" description="Disordered" evidence="1">
    <location>
        <begin position="78"/>
        <end position="120"/>
    </location>
</feature>
<organism evidence="3">
    <name type="scientific">viral metagenome</name>
    <dbReference type="NCBI Taxonomy" id="1070528"/>
    <lineage>
        <taxon>unclassified sequences</taxon>
        <taxon>metagenomes</taxon>
        <taxon>organismal metagenomes</taxon>
    </lineage>
</organism>
<evidence type="ECO:0000256" key="1">
    <source>
        <dbReference type="SAM" id="MobiDB-lite"/>
    </source>
</evidence>
<sequence length="238" mass="26276">MIIINSFRALAVILLASILIIKEIPFKALFKDAMIQFYLALTCMLFLLLVDNIFGFILSICLLSLYFRIYTSELKSKNTSNDTGVTGVDSDPRRPQKTSVSNSSNSSESEDNSDSIESGNTNSCGCGKKDCDCGDKCEMNMSHIHTDKNAQIAELAQQTMSTNDANGMLVPYITEENLLAAQSNIVNPTEYNNELHGVNKGIYNEDVYGSQGLDTKNIHMRGYDTNSVYLGTLSFDII</sequence>
<feature type="transmembrane region" description="Helical" evidence="2">
    <location>
        <begin position="37"/>
        <end position="67"/>
    </location>
</feature>
<protein>
    <submittedName>
        <fullName evidence="3">Uncharacterized protein</fullName>
    </submittedName>
</protein>
<feature type="transmembrane region" description="Helical" evidence="2">
    <location>
        <begin position="7"/>
        <end position="25"/>
    </location>
</feature>
<dbReference type="AlphaFoldDB" id="A0A6C0LAD9"/>
<evidence type="ECO:0000313" key="3">
    <source>
        <dbReference type="EMBL" id="QHU27270.1"/>
    </source>
</evidence>
<evidence type="ECO:0000256" key="2">
    <source>
        <dbReference type="SAM" id="Phobius"/>
    </source>
</evidence>
<accession>A0A6C0LAD9</accession>
<keyword evidence="2" id="KW-0472">Membrane</keyword>
<keyword evidence="2" id="KW-0812">Transmembrane</keyword>
<proteinExistence type="predicted"/>
<name>A0A6C0LAD9_9ZZZZ</name>
<keyword evidence="2" id="KW-1133">Transmembrane helix</keyword>
<reference evidence="3" key="1">
    <citation type="journal article" date="2020" name="Nature">
        <title>Giant virus diversity and host interactions through global metagenomics.</title>
        <authorList>
            <person name="Schulz F."/>
            <person name="Roux S."/>
            <person name="Paez-Espino D."/>
            <person name="Jungbluth S."/>
            <person name="Walsh D.A."/>
            <person name="Denef V.J."/>
            <person name="McMahon K.D."/>
            <person name="Konstantinidis K.T."/>
            <person name="Eloe-Fadrosh E.A."/>
            <person name="Kyrpides N.C."/>
            <person name="Woyke T."/>
        </authorList>
    </citation>
    <scope>NUCLEOTIDE SEQUENCE</scope>
    <source>
        <strain evidence="3">GVMAG-M-3300027763-16</strain>
    </source>
</reference>
<dbReference type="EMBL" id="MN740453">
    <property type="protein sequence ID" value="QHU27270.1"/>
    <property type="molecule type" value="Genomic_DNA"/>
</dbReference>